<feature type="signal peptide" evidence="1">
    <location>
        <begin position="1"/>
        <end position="21"/>
    </location>
</feature>
<name>A0A839ITN2_9GAMM</name>
<dbReference type="RefSeq" id="WP_182809815.1">
    <property type="nucleotide sequence ID" value="NZ_JACJFM010000022.1"/>
</dbReference>
<proteinExistence type="predicted"/>
<dbReference type="EMBL" id="JACJFM010000022">
    <property type="protein sequence ID" value="MBB1488040.1"/>
    <property type="molecule type" value="Genomic_DNA"/>
</dbReference>
<dbReference type="InterPro" id="IPR021457">
    <property type="entry name" value="DUF3108"/>
</dbReference>
<dbReference type="Pfam" id="PF11306">
    <property type="entry name" value="DUF3108"/>
    <property type="match status" value="1"/>
</dbReference>
<reference evidence="2 3" key="1">
    <citation type="submission" date="2020-08" db="EMBL/GenBank/DDBJ databases">
        <title>Oceanospirillum sp. nov. isolated from marine sediment.</title>
        <authorList>
            <person name="Ji X."/>
        </authorList>
    </citation>
    <scope>NUCLEOTIDE SEQUENCE [LARGE SCALE GENOMIC DNA]</scope>
    <source>
        <strain evidence="2 3">D5</strain>
    </source>
</reference>
<evidence type="ECO:0000313" key="3">
    <source>
        <dbReference type="Proteomes" id="UP000565262"/>
    </source>
</evidence>
<gene>
    <name evidence="2" type="ORF">H4O21_15650</name>
</gene>
<comment type="caution">
    <text evidence="2">The sequence shown here is derived from an EMBL/GenBank/DDBJ whole genome shotgun (WGS) entry which is preliminary data.</text>
</comment>
<organism evidence="2 3">
    <name type="scientific">Oceanospirillum sediminis</name>
    <dbReference type="NCBI Taxonomy" id="2760088"/>
    <lineage>
        <taxon>Bacteria</taxon>
        <taxon>Pseudomonadati</taxon>
        <taxon>Pseudomonadota</taxon>
        <taxon>Gammaproteobacteria</taxon>
        <taxon>Oceanospirillales</taxon>
        <taxon>Oceanospirillaceae</taxon>
        <taxon>Oceanospirillum</taxon>
    </lineage>
</organism>
<accession>A0A839ITN2</accession>
<dbReference type="AlphaFoldDB" id="A0A839ITN2"/>
<evidence type="ECO:0000256" key="1">
    <source>
        <dbReference type="SAM" id="SignalP"/>
    </source>
</evidence>
<feature type="chain" id="PRO_5032661027" evidence="1">
    <location>
        <begin position="22"/>
        <end position="243"/>
    </location>
</feature>
<keyword evidence="1" id="KW-0732">Signal</keyword>
<keyword evidence="3" id="KW-1185">Reference proteome</keyword>
<sequence length="243" mass="28267">MLRTGPLFTLLIVLLSASSYAGTPLKPYKGIYHTTYDMGFTIDVKAERTLKQDDDGNWTLDFRAEKWFAKISQTSKFQLSDSGLIQPLLYRRYQQVFGEEKDKSVSFDWSKMRVTNNIAEKPWKMSVEEGTQDLLSYQLKLRYDLLNNPEQTEFRYQVADGGKIKHYLFRVVGKEILDTPMGKLNTVKVESLRRSKKDVEHLIWMASDWDNLLLRVEPVRKKHKEKPVVLLEARLDGQKVTGL</sequence>
<evidence type="ECO:0000313" key="2">
    <source>
        <dbReference type="EMBL" id="MBB1488040.1"/>
    </source>
</evidence>
<dbReference type="Proteomes" id="UP000565262">
    <property type="component" value="Unassembled WGS sequence"/>
</dbReference>
<protein>
    <submittedName>
        <fullName evidence="2">DUF3108 domain-containing protein</fullName>
    </submittedName>
</protein>